<dbReference type="InterPro" id="IPR036397">
    <property type="entry name" value="RNaseH_sf"/>
</dbReference>
<evidence type="ECO:0000256" key="1">
    <source>
        <dbReference type="SAM" id="MobiDB-lite"/>
    </source>
</evidence>
<sequence length="92" mass="10312">IRWTPGHIGIPGNEEADECAKQAAKGENSNIPLLPAPLRTQRGHIRTLPRSKSAAKQQARKRLKTWRKQIFSKSPRARTLQSLDDSLPSNSF</sequence>
<evidence type="ECO:0000259" key="2">
    <source>
        <dbReference type="PROSITE" id="PS50879"/>
    </source>
</evidence>
<feature type="non-terminal residue" evidence="3">
    <location>
        <position position="1"/>
    </location>
</feature>
<feature type="compositionally biased region" description="Polar residues" evidence="1">
    <location>
        <begin position="79"/>
        <end position="92"/>
    </location>
</feature>
<dbReference type="AlphaFoldDB" id="A0AAD4G9X2"/>
<dbReference type="InterPro" id="IPR002156">
    <property type="entry name" value="RNaseH_domain"/>
</dbReference>
<feature type="region of interest" description="Disordered" evidence="1">
    <location>
        <begin position="1"/>
        <end position="92"/>
    </location>
</feature>
<dbReference type="SUPFAM" id="SSF53098">
    <property type="entry name" value="Ribonuclease H-like"/>
    <property type="match status" value="1"/>
</dbReference>
<dbReference type="PROSITE" id="PS50879">
    <property type="entry name" value="RNASE_H_1"/>
    <property type="match status" value="1"/>
</dbReference>
<name>A0AAD4G9X2_BOLED</name>
<keyword evidence="4" id="KW-1185">Reference proteome</keyword>
<dbReference type="EMBL" id="WHUW01000044">
    <property type="protein sequence ID" value="KAF8432031.1"/>
    <property type="molecule type" value="Genomic_DNA"/>
</dbReference>
<protein>
    <recommendedName>
        <fullName evidence="2">RNase H type-1 domain-containing protein</fullName>
    </recommendedName>
</protein>
<comment type="caution">
    <text evidence="3">The sequence shown here is derived from an EMBL/GenBank/DDBJ whole genome shotgun (WGS) entry which is preliminary data.</text>
</comment>
<reference evidence="3" key="1">
    <citation type="submission" date="2019-10" db="EMBL/GenBank/DDBJ databases">
        <authorList>
            <consortium name="DOE Joint Genome Institute"/>
            <person name="Kuo A."/>
            <person name="Miyauchi S."/>
            <person name="Kiss E."/>
            <person name="Drula E."/>
            <person name="Kohler A."/>
            <person name="Sanchez-Garcia M."/>
            <person name="Andreopoulos B."/>
            <person name="Barry K.W."/>
            <person name="Bonito G."/>
            <person name="Buee M."/>
            <person name="Carver A."/>
            <person name="Chen C."/>
            <person name="Cichocki N."/>
            <person name="Clum A."/>
            <person name="Culley D."/>
            <person name="Crous P.W."/>
            <person name="Fauchery L."/>
            <person name="Girlanda M."/>
            <person name="Hayes R."/>
            <person name="Keri Z."/>
            <person name="LaButti K."/>
            <person name="Lipzen A."/>
            <person name="Lombard V."/>
            <person name="Magnuson J."/>
            <person name="Maillard F."/>
            <person name="Morin E."/>
            <person name="Murat C."/>
            <person name="Nolan M."/>
            <person name="Ohm R."/>
            <person name="Pangilinan J."/>
            <person name="Pereira M."/>
            <person name="Perotto S."/>
            <person name="Peter M."/>
            <person name="Riley R."/>
            <person name="Sitrit Y."/>
            <person name="Stielow B."/>
            <person name="Szollosi G."/>
            <person name="Zifcakova L."/>
            <person name="Stursova M."/>
            <person name="Spatafora J.W."/>
            <person name="Tedersoo L."/>
            <person name="Vaario L.-M."/>
            <person name="Yamada A."/>
            <person name="Yan M."/>
            <person name="Wang P."/>
            <person name="Xu J."/>
            <person name="Bruns T."/>
            <person name="Baldrian P."/>
            <person name="Vilgalys R."/>
            <person name="Henrissat B."/>
            <person name="Grigoriev I.V."/>
            <person name="Hibbett D."/>
            <person name="Nagy L.G."/>
            <person name="Martin F.M."/>
        </authorList>
    </citation>
    <scope>NUCLEOTIDE SEQUENCE</scope>
    <source>
        <strain evidence="3">BED1</strain>
    </source>
</reference>
<gene>
    <name evidence="3" type="ORF">L210DRAFT_3319924</name>
</gene>
<dbReference type="InterPro" id="IPR012337">
    <property type="entry name" value="RNaseH-like_sf"/>
</dbReference>
<proteinExistence type="predicted"/>
<dbReference type="GO" id="GO:0004523">
    <property type="term" value="F:RNA-DNA hybrid ribonuclease activity"/>
    <property type="evidence" value="ECO:0007669"/>
    <property type="project" value="InterPro"/>
</dbReference>
<organism evidence="3 4">
    <name type="scientific">Boletus edulis BED1</name>
    <dbReference type="NCBI Taxonomy" id="1328754"/>
    <lineage>
        <taxon>Eukaryota</taxon>
        <taxon>Fungi</taxon>
        <taxon>Dikarya</taxon>
        <taxon>Basidiomycota</taxon>
        <taxon>Agaricomycotina</taxon>
        <taxon>Agaricomycetes</taxon>
        <taxon>Agaricomycetidae</taxon>
        <taxon>Boletales</taxon>
        <taxon>Boletineae</taxon>
        <taxon>Boletaceae</taxon>
        <taxon>Boletoideae</taxon>
        <taxon>Boletus</taxon>
    </lineage>
</organism>
<feature type="non-terminal residue" evidence="3">
    <location>
        <position position="92"/>
    </location>
</feature>
<dbReference type="Gene3D" id="3.30.420.10">
    <property type="entry name" value="Ribonuclease H-like superfamily/Ribonuclease H"/>
    <property type="match status" value="1"/>
</dbReference>
<dbReference type="GO" id="GO:0003676">
    <property type="term" value="F:nucleic acid binding"/>
    <property type="evidence" value="ECO:0007669"/>
    <property type="project" value="InterPro"/>
</dbReference>
<evidence type="ECO:0000313" key="4">
    <source>
        <dbReference type="Proteomes" id="UP001194468"/>
    </source>
</evidence>
<reference evidence="3" key="2">
    <citation type="journal article" date="2020" name="Nat. Commun.">
        <title>Large-scale genome sequencing of mycorrhizal fungi provides insights into the early evolution of symbiotic traits.</title>
        <authorList>
            <person name="Miyauchi S."/>
            <person name="Kiss E."/>
            <person name="Kuo A."/>
            <person name="Drula E."/>
            <person name="Kohler A."/>
            <person name="Sanchez-Garcia M."/>
            <person name="Morin E."/>
            <person name="Andreopoulos B."/>
            <person name="Barry K.W."/>
            <person name="Bonito G."/>
            <person name="Buee M."/>
            <person name="Carver A."/>
            <person name="Chen C."/>
            <person name="Cichocki N."/>
            <person name="Clum A."/>
            <person name="Culley D."/>
            <person name="Crous P.W."/>
            <person name="Fauchery L."/>
            <person name="Girlanda M."/>
            <person name="Hayes R.D."/>
            <person name="Keri Z."/>
            <person name="LaButti K."/>
            <person name="Lipzen A."/>
            <person name="Lombard V."/>
            <person name="Magnuson J."/>
            <person name="Maillard F."/>
            <person name="Murat C."/>
            <person name="Nolan M."/>
            <person name="Ohm R.A."/>
            <person name="Pangilinan J."/>
            <person name="Pereira M.F."/>
            <person name="Perotto S."/>
            <person name="Peter M."/>
            <person name="Pfister S."/>
            <person name="Riley R."/>
            <person name="Sitrit Y."/>
            <person name="Stielow J.B."/>
            <person name="Szollosi G."/>
            <person name="Zifcakova L."/>
            <person name="Stursova M."/>
            <person name="Spatafora J.W."/>
            <person name="Tedersoo L."/>
            <person name="Vaario L.M."/>
            <person name="Yamada A."/>
            <person name="Yan M."/>
            <person name="Wang P."/>
            <person name="Xu J."/>
            <person name="Bruns T."/>
            <person name="Baldrian P."/>
            <person name="Vilgalys R."/>
            <person name="Dunand C."/>
            <person name="Henrissat B."/>
            <person name="Grigoriev I.V."/>
            <person name="Hibbett D."/>
            <person name="Nagy L.G."/>
            <person name="Martin F.M."/>
        </authorList>
    </citation>
    <scope>NUCLEOTIDE SEQUENCE</scope>
    <source>
        <strain evidence="3">BED1</strain>
    </source>
</reference>
<accession>A0AAD4G9X2</accession>
<feature type="domain" description="RNase H type-1" evidence="2">
    <location>
        <begin position="1"/>
        <end position="25"/>
    </location>
</feature>
<evidence type="ECO:0000313" key="3">
    <source>
        <dbReference type="EMBL" id="KAF8432031.1"/>
    </source>
</evidence>
<dbReference type="Proteomes" id="UP001194468">
    <property type="component" value="Unassembled WGS sequence"/>
</dbReference>
<feature type="compositionally biased region" description="Basic residues" evidence="1">
    <location>
        <begin position="58"/>
        <end position="67"/>
    </location>
</feature>